<organism evidence="6">
    <name type="scientific">Schlesneria paludicola</name>
    <dbReference type="NCBI Taxonomy" id="360056"/>
    <lineage>
        <taxon>Bacteria</taxon>
        <taxon>Pseudomonadati</taxon>
        <taxon>Planctomycetota</taxon>
        <taxon>Planctomycetia</taxon>
        <taxon>Planctomycetales</taxon>
        <taxon>Planctomycetaceae</taxon>
        <taxon>Schlesneria</taxon>
    </lineage>
</organism>
<dbReference type="InterPro" id="IPR050952">
    <property type="entry name" value="TRIM-NHL_E3_ligases"/>
</dbReference>
<dbReference type="InterPro" id="IPR003439">
    <property type="entry name" value="ABC_transporter-like_ATP-bd"/>
</dbReference>
<feature type="repeat" description="NHL" evidence="4">
    <location>
        <begin position="599"/>
        <end position="637"/>
    </location>
</feature>
<evidence type="ECO:0000256" key="3">
    <source>
        <dbReference type="ARBA" id="ARBA00022840"/>
    </source>
</evidence>
<dbReference type="SMART" id="SM00382">
    <property type="entry name" value="AAA"/>
    <property type="match status" value="1"/>
</dbReference>
<feature type="repeat" description="NHL" evidence="4">
    <location>
        <begin position="508"/>
        <end position="550"/>
    </location>
</feature>
<sequence length="643" mass="71051">MGRVDAVGWAMEGPVLIWRLRDVALRGRTTPRVASVSVDIAAGITALLGVSGAGKTSVLNLLVGYERPTSGQILREPFCSAATAHAVSPDAPFRSDGLPRPTLELFWSPPDHGLWPHCTVREHLRIVHPLRGTRNTEVLEAAVDRLLDDFGLQGLAAATPPTLSLGERSRLSVARAVASQARVLVLDEPFAHVDIPQQVPLWRRLIERIRQQGQSLVFATHQPQVVLAYADWVLCLSRGTVLACGEPAALYHAPPNRDVAELLGPCNWFDAEAAPWLPVAERCVRPERLAIEPAHDAPFRVESTQFRGDYEEVLLCHASTGATRRFLHRPAKPTLRSGQTARLRLLAVLWLLVVVMSCKPPTEATLPLRDEAVWTLPPEGVHWPAPRAITAGTEGELFVLDNAGRVLVLDEQGVCRRRWWMPEYRVGKPERVLVRRNGTLAIADTHYHRVVLFDPQGTVVGMFGGKGEGPGEFIYPIAIAEDDRGRLYVCEYGGHDRVQVFQPDGEYLAEFGSFGTGPGQFQRPSGILWRDHRLYIVDAFNNRVQVFHEDGRLAALGPEQFAAELHYPYDIAACPEGSLYVVEYGAGRVTRFSADGTFLGRYGRVGDGSGALSRPWGLTVDRRGRVLIADTDNRRIVAWKFAN</sequence>
<protein>
    <submittedName>
        <fullName evidence="6">ATP-binding cassette domain-containing protein</fullName>
    </submittedName>
</protein>
<evidence type="ECO:0000256" key="1">
    <source>
        <dbReference type="ARBA" id="ARBA00022737"/>
    </source>
</evidence>
<dbReference type="Gene3D" id="3.40.50.300">
    <property type="entry name" value="P-loop containing nucleotide triphosphate hydrolases"/>
    <property type="match status" value="1"/>
</dbReference>
<gene>
    <name evidence="6" type="ORF">ENS64_14540</name>
</gene>
<feature type="domain" description="ABC transporter" evidence="5">
    <location>
        <begin position="18"/>
        <end position="263"/>
    </location>
</feature>
<proteinExistence type="predicted"/>
<keyword evidence="1" id="KW-0677">Repeat</keyword>
<dbReference type="InterPro" id="IPR001258">
    <property type="entry name" value="NHL_repeat"/>
</dbReference>
<dbReference type="PROSITE" id="PS50893">
    <property type="entry name" value="ABC_TRANSPORTER_2"/>
    <property type="match status" value="1"/>
</dbReference>
<dbReference type="InterPro" id="IPR003593">
    <property type="entry name" value="AAA+_ATPase"/>
</dbReference>
<dbReference type="Gene3D" id="2.120.10.30">
    <property type="entry name" value="TolB, C-terminal domain"/>
    <property type="match status" value="2"/>
</dbReference>
<dbReference type="InterPro" id="IPR017871">
    <property type="entry name" value="ABC_transporter-like_CS"/>
</dbReference>
<dbReference type="GO" id="GO:0016887">
    <property type="term" value="F:ATP hydrolysis activity"/>
    <property type="evidence" value="ECO:0007669"/>
    <property type="project" value="InterPro"/>
</dbReference>
<evidence type="ECO:0000256" key="4">
    <source>
        <dbReference type="PROSITE-ProRule" id="PRU00504"/>
    </source>
</evidence>
<evidence type="ECO:0000259" key="5">
    <source>
        <dbReference type="PROSITE" id="PS50893"/>
    </source>
</evidence>
<dbReference type="PROSITE" id="PS00211">
    <property type="entry name" value="ABC_TRANSPORTER_1"/>
    <property type="match status" value="1"/>
</dbReference>
<dbReference type="Pfam" id="PF00005">
    <property type="entry name" value="ABC_tran"/>
    <property type="match status" value="1"/>
</dbReference>
<dbReference type="EMBL" id="DSVQ01000016">
    <property type="protein sequence ID" value="HGT40461.1"/>
    <property type="molecule type" value="Genomic_DNA"/>
</dbReference>
<accession>A0A7C4QJN2</accession>
<keyword evidence="3 6" id="KW-0067">ATP-binding</keyword>
<dbReference type="AlphaFoldDB" id="A0A7C4QJN2"/>
<keyword evidence="2" id="KW-0547">Nucleotide-binding</keyword>
<dbReference type="GO" id="GO:0005524">
    <property type="term" value="F:ATP binding"/>
    <property type="evidence" value="ECO:0007669"/>
    <property type="project" value="UniProtKB-KW"/>
</dbReference>
<dbReference type="PANTHER" id="PTHR24104">
    <property type="entry name" value="E3 UBIQUITIN-PROTEIN LIGASE NHLRC1-RELATED"/>
    <property type="match status" value="1"/>
</dbReference>
<dbReference type="SUPFAM" id="SSF52540">
    <property type="entry name" value="P-loop containing nucleoside triphosphate hydrolases"/>
    <property type="match status" value="1"/>
</dbReference>
<dbReference type="InterPro" id="IPR011042">
    <property type="entry name" value="6-blade_b-propeller_TolB-like"/>
</dbReference>
<dbReference type="Pfam" id="PF01436">
    <property type="entry name" value="NHL"/>
    <property type="match status" value="1"/>
</dbReference>
<dbReference type="SUPFAM" id="SSF63829">
    <property type="entry name" value="Calcium-dependent phosphotriesterase"/>
    <property type="match status" value="1"/>
</dbReference>
<name>A0A7C4QJN2_9PLAN</name>
<reference evidence="6" key="1">
    <citation type="journal article" date="2020" name="mSystems">
        <title>Genome- and Community-Level Interaction Insights into Carbon Utilization and Element Cycling Functions of Hydrothermarchaeota in Hydrothermal Sediment.</title>
        <authorList>
            <person name="Zhou Z."/>
            <person name="Liu Y."/>
            <person name="Xu W."/>
            <person name="Pan J."/>
            <person name="Luo Z.H."/>
            <person name="Li M."/>
        </authorList>
    </citation>
    <scope>NUCLEOTIDE SEQUENCE [LARGE SCALE GENOMIC DNA]</scope>
    <source>
        <strain evidence="6">SpSt-508</strain>
    </source>
</reference>
<evidence type="ECO:0000256" key="2">
    <source>
        <dbReference type="ARBA" id="ARBA00022741"/>
    </source>
</evidence>
<feature type="repeat" description="NHL" evidence="4">
    <location>
        <begin position="463"/>
        <end position="504"/>
    </location>
</feature>
<evidence type="ECO:0000313" key="6">
    <source>
        <dbReference type="EMBL" id="HGT40461.1"/>
    </source>
</evidence>
<dbReference type="PROSITE" id="PS51125">
    <property type="entry name" value="NHL"/>
    <property type="match status" value="3"/>
</dbReference>
<comment type="caution">
    <text evidence="6">The sequence shown here is derived from an EMBL/GenBank/DDBJ whole genome shotgun (WGS) entry which is preliminary data.</text>
</comment>
<dbReference type="InterPro" id="IPR027417">
    <property type="entry name" value="P-loop_NTPase"/>
</dbReference>